<dbReference type="InterPro" id="IPR050967">
    <property type="entry name" value="Thiamine_Salvage_TenA"/>
</dbReference>
<keyword evidence="3" id="KW-1185">Reference proteome</keyword>
<evidence type="ECO:0000313" key="2">
    <source>
        <dbReference type="EMBL" id="KAG0456923.1"/>
    </source>
</evidence>
<dbReference type="EMBL" id="JADCNL010000012">
    <property type="protein sequence ID" value="KAG0456923.1"/>
    <property type="molecule type" value="Genomic_DNA"/>
</dbReference>
<dbReference type="InterPro" id="IPR004305">
    <property type="entry name" value="Thiaminase-2/PQQC"/>
</dbReference>
<dbReference type="Gene3D" id="3.40.50.1000">
    <property type="entry name" value="HAD superfamily/HAD-like"/>
    <property type="match status" value="1"/>
</dbReference>
<dbReference type="SUPFAM" id="SSF48613">
    <property type="entry name" value="Heme oxygenase-like"/>
    <property type="match status" value="1"/>
</dbReference>
<sequence length="564" mass="63375">MEMVRGAEEPRLLPANRFWFESQKEAILVKCSPFFVCLASGNLQMETFRHYLSQDIHYLRSFVSAYEKAEEYADDDDTRAAIAKMRTAATHDMKSFLFSVGEWGIDPNEEIPCNPATVKYTAFLTAITCGRIEGCVGNIDTPFEKTRLPAYIVGAMAPYMRLNAFLWDDLVPLLMLCGDNNPYSLHLKNFSAAIVQDPAAKNEELLNKLCASLTGEELDIVRKVYQKAMKLEIEFFLSQPLNQPSVVPLLRLHNTKDYFFFFADFDLTCTAVDSSALLAEIVIVNVPKYAKLSSEETSIQPITTSMLRDAWLAISSQYVEEFERCIDGLLPAKGDGAFDLEDLYKRFEQLSEFEKRANTKVINSGLLRGVEVDDITSAGKNMKFFDGCPAFFQKLAGEKERLNAHVYILSYCWCIDLVKSAFSSVRCLDHVTIHSNYLIYENTMTTGGMVRRMETPMDKVKAFKTILTLSEGAKHFSVYVGDTVGDLLCLLEADVGIVVGSSPNLRKVVQRCGISLVPLFQGLVSKQRELNENGSVSWNRRLGVLYSASCWPEIHAFLLGHDGL</sequence>
<organism evidence="2 3">
    <name type="scientific">Vanilla planifolia</name>
    <name type="common">Vanilla</name>
    <dbReference type="NCBI Taxonomy" id="51239"/>
    <lineage>
        <taxon>Eukaryota</taxon>
        <taxon>Viridiplantae</taxon>
        <taxon>Streptophyta</taxon>
        <taxon>Embryophyta</taxon>
        <taxon>Tracheophyta</taxon>
        <taxon>Spermatophyta</taxon>
        <taxon>Magnoliopsida</taxon>
        <taxon>Liliopsida</taxon>
        <taxon>Asparagales</taxon>
        <taxon>Orchidaceae</taxon>
        <taxon>Vanilloideae</taxon>
        <taxon>Vanilleae</taxon>
        <taxon>Vanilla</taxon>
    </lineage>
</organism>
<dbReference type="InterPro" id="IPR036412">
    <property type="entry name" value="HAD-like_sf"/>
</dbReference>
<evidence type="ECO:0000313" key="3">
    <source>
        <dbReference type="Proteomes" id="UP000636800"/>
    </source>
</evidence>
<accession>A0A835UD69</accession>
<dbReference type="Gene3D" id="1.20.910.10">
    <property type="entry name" value="Heme oxygenase-like"/>
    <property type="match status" value="1"/>
</dbReference>
<proteinExistence type="predicted"/>
<dbReference type="InterPro" id="IPR016084">
    <property type="entry name" value="Haem_Oase-like_multi-hlx"/>
</dbReference>
<dbReference type="PANTHER" id="PTHR43198:SF2">
    <property type="entry name" value="SI:CH1073-67J19.1-RELATED"/>
    <property type="match status" value="1"/>
</dbReference>
<feature type="domain" description="Thiaminase-2/PQQC" evidence="1">
    <location>
        <begin position="33"/>
        <end position="127"/>
    </location>
</feature>
<dbReference type="GO" id="GO:0006772">
    <property type="term" value="P:thiamine metabolic process"/>
    <property type="evidence" value="ECO:0007669"/>
    <property type="project" value="UniProtKB-ARBA"/>
</dbReference>
<dbReference type="GO" id="GO:0005829">
    <property type="term" value="C:cytosol"/>
    <property type="evidence" value="ECO:0007669"/>
    <property type="project" value="TreeGrafter"/>
</dbReference>
<dbReference type="Pfam" id="PF03070">
    <property type="entry name" value="TENA_THI-4"/>
    <property type="match status" value="1"/>
</dbReference>
<dbReference type="InterPro" id="IPR023214">
    <property type="entry name" value="HAD_sf"/>
</dbReference>
<reference evidence="2 3" key="1">
    <citation type="journal article" date="2020" name="Nat. Food">
        <title>A phased Vanilla planifolia genome enables genetic improvement of flavour and production.</title>
        <authorList>
            <person name="Hasing T."/>
            <person name="Tang H."/>
            <person name="Brym M."/>
            <person name="Khazi F."/>
            <person name="Huang T."/>
            <person name="Chambers A.H."/>
        </authorList>
    </citation>
    <scope>NUCLEOTIDE SEQUENCE [LARGE SCALE GENOMIC DNA]</scope>
    <source>
        <tissue evidence="2">Leaf</tissue>
    </source>
</reference>
<dbReference type="Proteomes" id="UP000636800">
    <property type="component" value="Chromosome 12"/>
</dbReference>
<dbReference type="PANTHER" id="PTHR43198">
    <property type="entry name" value="BIFUNCTIONAL TH2 PROTEIN"/>
    <property type="match status" value="1"/>
</dbReference>
<gene>
    <name evidence="2" type="ORF">HPP92_022080</name>
</gene>
<name>A0A835UD69_VANPL</name>
<dbReference type="OrthoDB" id="10261470at2759"/>
<protein>
    <recommendedName>
        <fullName evidence="1">Thiaminase-2/PQQC domain-containing protein</fullName>
    </recommendedName>
</protein>
<dbReference type="CDD" id="cd19368">
    <property type="entry name" value="TenA_C_AtTH2-like"/>
    <property type="match status" value="1"/>
</dbReference>
<dbReference type="SUPFAM" id="SSF56784">
    <property type="entry name" value="HAD-like"/>
    <property type="match status" value="1"/>
</dbReference>
<evidence type="ECO:0000259" key="1">
    <source>
        <dbReference type="Pfam" id="PF03070"/>
    </source>
</evidence>
<dbReference type="AlphaFoldDB" id="A0A835UD69"/>
<comment type="caution">
    <text evidence="2">The sequence shown here is derived from an EMBL/GenBank/DDBJ whole genome shotgun (WGS) entry which is preliminary data.</text>
</comment>